<evidence type="ECO:0000313" key="3">
    <source>
        <dbReference type="Proteomes" id="UP000475214"/>
    </source>
</evidence>
<keyword evidence="3" id="KW-1185">Reference proteome</keyword>
<protein>
    <submittedName>
        <fullName evidence="2">Uncharacterized protein</fullName>
    </submittedName>
</protein>
<proteinExistence type="predicted"/>
<name>A0A6L9SC95_9ACTN</name>
<sequence>MSIEVRLLPDRRHTSRRTGGSTPSEGEHEPERDDQRWACTSAREHVVARFLAAVIDTRLRVGISVRIGTRISIRVSIRANRPSVPAHHSTGRTPVIGFTTR</sequence>
<dbReference type="RefSeq" id="WP_163741810.1">
    <property type="nucleotide sequence ID" value="NZ_JAAGOA010000017.1"/>
</dbReference>
<gene>
    <name evidence="2" type="ORF">G1H10_22080</name>
</gene>
<feature type="region of interest" description="Disordered" evidence="1">
    <location>
        <begin position="82"/>
        <end position="101"/>
    </location>
</feature>
<accession>A0A6L9SC95</accession>
<feature type="compositionally biased region" description="Basic and acidic residues" evidence="1">
    <location>
        <begin position="25"/>
        <end position="36"/>
    </location>
</feature>
<comment type="caution">
    <text evidence="2">The sequence shown here is derived from an EMBL/GenBank/DDBJ whole genome shotgun (WGS) entry which is preliminary data.</text>
</comment>
<dbReference type="AlphaFoldDB" id="A0A6L9SC95"/>
<evidence type="ECO:0000256" key="1">
    <source>
        <dbReference type="SAM" id="MobiDB-lite"/>
    </source>
</evidence>
<evidence type="ECO:0000313" key="2">
    <source>
        <dbReference type="EMBL" id="NEE02856.1"/>
    </source>
</evidence>
<dbReference type="Proteomes" id="UP000475214">
    <property type="component" value="Unassembled WGS sequence"/>
</dbReference>
<feature type="region of interest" description="Disordered" evidence="1">
    <location>
        <begin position="1"/>
        <end position="36"/>
    </location>
</feature>
<dbReference type="EMBL" id="JAAGOA010000017">
    <property type="protein sequence ID" value="NEE02856.1"/>
    <property type="molecule type" value="Genomic_DNA"/>
</dbReference>
<organism evidence="2 3">
    <name type="scientific">Phytoactinopolyspora halotolerans</name>
    <dbReference type="NCBI Taxonomy" id="1981512"/>
    <lineage>
        <taxon>Bacteria</taxon>
        <taxon>Bacillati</taxon>
        <taxon>Actinomycetota</taxon>
        <taxon>Actinomycetes</taxon>
        <taxon>Jiangellales</taxon>
        <taxon>Jiangellaceae</taxon>
        <taxon>Phytoactinopolyspora</taxon>
    </lineage>
</organism>
<reference evidence="2 3" key="1">
    <citation type="submission" date="2020-02" db="EMBL/GenBank/DDBJ databases">
        <authorList>
            <person name="Li X.-J."/>
            <person name="Han X.-M."/>
        </authorList>
    </citation>
    <scope>NUCLEOTIDE SEQUENCE [LARGE SCALE GENOMIC DNA]</scope>
    <source>
        <strain evidence="2 3">CCTCC AB 2017055</strain>
    </source>
</reference>